<dbReference type="RefSeq" id="XP_018386930.1">
    <property type="nucleotide sequence ID" value="XM_018529705.1"/>
</dbReference>
<dbReference type="SMART" id="SM01340">
    <property type="entry name" value="DNA_mis_repair"/>
    <property type="match status" value="1"/>
</dbReference>
<feature type="region of interest" description="Disordered" evidence="3">
    <location>
        <begin position="360"/>
        <end position="416"/>
    </location>
</feature>
<evidence type="ECO:0000313" key="6">
    <source>
        <dbReference type="Proteomes" id="UP000077248"/>
    </source>
</evidence>
<dbReference type="Gene3D" id="3.30.565.10">
    <property type="entry name" value="Histidine kinase-like ATPase, C-terminal domain"/>
    <property type="match status" value="1"/>
</dbReference>
<protein>
    <recommendedName>
        <fullName evidence="4">DNA mismatch repair protein S5 domain-containing protein</fullName>
    </recommendedName>
</protein>
<dbReference type="GO" id="GO:0140664">
    <property type="term" value="F:ATP-dependent DNA damage sensor activity"/>
    <property type="evidence" value="ECO:0007669"/>
    <property type="project" value="InterPro"/>
</dbReference>
<dbReference type="Pfam" id="PF13589">
    <property type="entry name" value="HATPase_c_3"/>
    <property type="match status" value="1"/>
</dbReference>
<dbReference type="NCBIfam" id="TIGR00585">
    <property type="entry name" value="mutl"/>
    <property type="match status" value="1"/>
</dbReference>
<dbReference type="InterPro" id="IPR038973">
    <property type="entry name" value="MutL/Mlh/Pms-like"/>
</dbReference>
<dbReference type="GO" id="GO:0016887">
    <property type="term" value="F:ATP hydrolysis activity"/>
    <property type="evidence" value="ECO:0007669"/>
    <property type="project" value="InterPro"/>
</dbReference>
<dbReference type="InterPro" id="IPR020568">
    <property type="entry name" value="Ribosomal_Su5_D2-typ_SF"/>
</dbReference>
<comment type="similarity">
    <text evidence="1">Belongs to the DNA mismatch repair MutL/HexB family.</text>
</comment>
<dbReference type="STRING" id="5599.A0A177DRZ6"/>
<dbReference type="EMBL" id="KV441476">
    <property type="protein sequence ID" value="OAG21509.1"/>
    <property type="molecule type" value="Genomic_DNA"/>
</dbReference>
<keyword evidence="6" id="KW-1185">Reference proteome</keyword>
<evidence type="ECO:0000313" key="5">
    <source>
        <dbReference type="EMBL" id="OAG21509.1"/>
    </source>
</evidence>
<dbReference type="Pfam" id="PF01119">
    <property type="entry name" value="DNA_mis_repair"/>
    <property type="match status" value="1"/>
</dbReference>
<dbReference type="GO" id="GO:0005524">
    <property type="term" value="F:ATP binding"/>
    <property type="evidence" value="ECO:0007669"/>
    <property type="project" value="InterPro"/>
</dbReference>
<dbReference type="InterPro" id="IPR002099">
    <property type="entry name" value="MutL/Mlh/PMS"/>
</dbReference>
<feature type="compositionally biased region" description="Polar residues" evidence="3">
    <location>
        <begin position="467"/>
        <end position="496"/>
    </location>
</feature>
<feature type="region of interest" description="Disordered" evidence="3">
    <location>
        <begin position="862"/>
        <end position="882"/>
    </location>
</feature>
<dbReference type="InterPro" id="IPR013507">
    <property type="entry name" value="DNA_mismatch_S5_2-like"/>
</dbReference>
<feature type="region of interest" description="Disordered" evidence="3">
    <location>
        <begin position="588"/>
        <end position="627"/>
    </location>
</feature>
<proteinExistence type="inferred from homology"/>
<dbReference type="Proteomes" id="UP000077248">
    <property type="component" value="Unassembled WGS sequence"/>
</dbReference>
<feature type="compositionally biased region" description="Polar residues" evidence="3">
    <location>
        <begin position="370"/>
        <end position="390"/>
    </location>
</feature>
<evidence type="ECO:0000256" key="2">
    <source>
        <dbReference type="ARBA" id="ARBA00022763"/>
    </source>
</evidence>
<dbReference type="PROSITE" id="PS00058">
    <property type="entry name" value="DNA_MISMATCH_REPAIR_1"/>
    <property type="match status" value="1"/>
</dbReference>
<sequence length="1102" mass="122619">MSEGPKIVAVPGIAALSSIAARQISAGQVLVDPSSVVKELIDNALDARAKSIFVDITANTIDSIQVKDDGHGIPAQDRPLACRRSCTSKIRDFRDLKGVGGKWLGFRGEALSSMAEMSSSLCITTRVEGEPVAVKLKYGRDGELASVEHDSHPIGTTVKVTKFLDFIPVRKQTASKNSANLLAKIRRLMQAYALARPTTRFRLRVLKANNNNGDFVYAPKADGNVEDATLKVIGKNCALQCDWTVLEADGFEVHAFLPKPGATGPKIAHQGTFISIDARPVSSSRGTMKQIVAAYKHRLRKSNPSLAGIKDPFFCLNIICPPDSYDPNIEPAKDDVMFDNSNVVIGVVDKLLKAYYPEASQEARDAEPPTSAQQQYENQPRQRTTSSTESPIIAHEHTSTSAIEEPPATTTQAQPRWRSSMYGIDEDDLQFLQEDHTPLIEEEEGIRAAEISNPWTIARMNARVKPKQSSSHEQLLSPAKSQEYANSYSGSSSPIVTHNRPRSALPLTPQTLSKTNVVRSPLDAELEPSIQHVSQASSEINTLDNITQERVTGKERRYEFNISPFHTGMSNHFTQREIHPKDLEVRSFSQSATSPQNMTPPGSSAPRRRRAQQTYANKPFAPLTRGSHDTVLRKSLPGTQAFQQARSQHGTFNQGLRPSATTSSASRKSIPNSVESTIQNQLDSKNDSDIRDFFGCNAQRKPPMSSGHVPETVLSRASSAEPQPCSKHVRDGLMLDDDRGTDINLSRSIDKYRPLSVGSQMPMVFDQRSVGDRDAQGVFNEKGSKLEPCSATRQFQIHDYAFPYSPTPRSFDTRSDHPLIPLEFSRVAAAEDAHRHDNNAKDMEAYFRSQEKQHVNSLLHAKNPSQRQEPHTVPPYEAPSKTLRPRRRTIDALERTKSSRLPLERIPKGFNIQDLILPLPMNIRTVLQHCHKLDMRRNSLEWGYPAEGVYDNFAEPVLKQKILEWVTKLDALLCKRYERIGGADTRREIQEGIQRVLDTRKELGDAIPRVVSVGQDTVDDAVRVSDEHVFPGDGKVTSSIVRQQAVEPERKADDEFDFDMEQYIDLTADNERQITGTASEGSIEVAKSEYDEDVEDEMLMDL</sequence>
<dbReference type="GeneID" id="29115299"/>
<dbReference type="Gene3D" id="3.30.230.10">
    <property type="match status" value="1"/>
</dbReference>
<dbReference type="OMA" id="CALQCDW"/>
<dbReference type="SUPFAM" id="SSF54211">
    <property type="entry name" value="Ribosomal protein S5 domain 2-like"/>
    <property type="match status" value="1"/>
</dbReference>
<accession>A0A177DRZ6</accession>
<feature type="compositionally biased region" description="Polar residues" evidence="3">
    <location>
        <begin position="588"/>
        <end position="602"/>
    </location>
</feature>
<dbReference type="PANTHER" id="PTHR10073:SF41">
    <property type="entry name" value="MISMATCH REPAIR PROTEIN, PUTATIVE (AFU_ORTHOLOGUE AFUA_8G05820)-RELATED"/>
    <property type="match status" value="1"/>
</dbReference>
<dbReference type="PANTHER" id="PTHR10073">
    <property type="entry name" value="DNA MISMATCH REPAIR PROTEIN MLH, PMS, MUTL"/>
    <property type="match status" value="1"/>
</dbReference>
<dbReference type="FunFam" id="3.30.565.10:FF:000017">
    <property type="entry name" value="PMS1 homolog 1, mismatch repair system component"/>
    <property type="match status" value="1"/>
</dbReference>
<feature type="compositionally biased region" description="Acidic residues" evidence="3">
    <location>
        <begin position="1090"/>
        <end position="1102"/>
    </location>
</feature>
<feature type="region of interest" description="Disordered" evidence="3">
    <location>
        <begin position="1078"/>
        <end position="1102"/>
    </location>
</feature>
<dbReference type="AlphaFoldDB" id="A0A177DRZ6"/>
<dbReference type="VEuPathDB" id="FungiDB:CC77DRAFT_1093851"/>
<dbReference type="InterPro" id="IPR014721">
    <property type="entry name" value="Ribsml_uS5_D2-typ_fold_subgr"/>
</dbReference>
<dbReference type="CDD" id="cd03485">
    <property type="entry name" value="MutL_Trans_hPMS_1_like"/>
    <property type="match status" value="1"/>
</dbReference>
<feature type="region of interest" description="Disordered" evidence="3">
    <location>
        <begin position="641"/>
        <end position="687"/>
    </location>
</feature>
<evidence type="ECO:0000259" key="4">
    <source>
        <dbReference type="SMART" id="SM01340"/>
    </source>
</evidence>
<dbReference type="GO" id="GO:0030983">
    <property type="term" value="F:mismatched DNA binding"/>
    <property type="evidence" value="ECO:0007669"/>
    <property type="project" value="InterPro"/>
</dbReference>
<reference evidence="5 6" key="1">
    <citation type="submission" date="2016-05" db="EMBL/GenBank/DDBJ databases">
        <title>Comparative analysis of secretome profiles of manganese(II)-oxidizing ascomycete fungi.</title>
        <authorList>
            <consortium name="DOE Joint Genome Institute"/>
            <person name="Zeiner C.A."/>
            <person name="Purvine S.O."/>
            <person name="Zink E.M."/>
            <person name="Wu S."/>
            <person name="Pasa-Tolic L."/>
            <person name="Chaput D.L."/>
            <person name="Haridas S."/>
            <person name="Grigoriev I.V."/>
            <person name="Santelli C.M."/>
            <person name="Hansel C.M."/>
        </authorList>
    </citation>
    <scope>NUCLEOTIDE SEQUENCE [LARGE SCALE GENOMIC DNA]</scope>
    <source>
        <strain evidence="5 6">SRC1lrK2f</strain>
    </source>
</reference>
<dbReference type="InterPro" id="IPR036890">
    <property type="entry name" value="HATPase_C_sf"/>
</dbReference>
<dbReference type="SUPFAM" id="SSF55874">
    <property type="entry name" value="ATPase domain of HSP90 chaperone/DNA topoisomerase II/histidine kinase"/>
    <property type="match status" value="1"/>
</dbReference>
<dbReference type="InterPro" id="IPR014762">
    <property type="entry name" value="DNA_mismatch_repair_CS"/>
</dbReference>
<organism evidence="5 6">
    <name type="scientific">Alternaria alternata</name>
    <name type="common">Alternaria rot fungus</name>
    <name type="synonym">Torula alternata</name>
    <dbReference type="NCBI Taxonomy" id="5599"/>
    <lineage>
        <taxon>Eukaryota</taxon>
        <taxon>Fungi</taxon>
        <taxon>Dikarya</taxon>
        <taxon>Ascomycota</taxon>
        <taxon>Pezizomycotina</taxon>
        <taxon>Dothideomycetes</taxon>
        <taxon>Pleosporomycetidae</taxon>
        <taxon>Pleosporales</taxon>
        <taxon>Pleosporineae</taxon>
        <taxon>Pleosporaceae</taxon>
        <taxon>Alternaria</taxon>
        <taxon>Alternaria sect. Alternaria</taxon>
        <taxon>Alternaria alternata complex</taxon>
    </lineage>
</organism>
<feature type="domain" description="DNA mismatch repair protein S5" evidence="4">
    <location>
        <begin position="229"/>
        <end position="357"/>
    </location>
</feature>
<keyword evidence="2" id="KW-0227">DNA damage</keyword>
<dbReference type="KEGG" id="aalt:CC77DRAFT_1093851"/>
<evidence type="ECO:0000256" key="1">
    <source>
        <dbReference type="ARBA" id="ARBA00006082"/>
    </source>
</evidence>
<feature type="compositionally biased region" description="Polar residues" evidence="3">
    <location>
        <begin position="641"/>
        <end position="683"/>
    </location>
</feature>
<evidence type="ECO:0000256" key="3">
    <source>
        <dbReference type="SAM" id="MobiDB-lite"/>
    </source>
</evidence>
<dbReference type="GO" id="GO:0032389">
    <property type="term" value="C:MutLalpha complex"/>
    <property type="evidence" value="ECO:0007669"/>
    <property type="project" value="TreeGrafter"/>
</dbReference>
<gene>
    <name evidence="5" type="ORF">CC77DRAFT_1093851</name>
</gene>
<dbReference type="GO" id="GO:0061982">
    <property type="term" value="P:meiosis I cell cycle process"/>
    <property type="evidence" value="ECO:0007669"/>
    <property type="project" value="UniProtKB-ARBA"/>
</dbReference>
<dbReference type="GO" id="GO:0006298">
    <property type="term" value="P:mismatch repair"/>
    <property type="evidence" value="ECO:0007669"/>
    <property type="project" value="InterPro"/>
</dbReference>
<name>A0A177DRZ6_ALTAL</name>
<feature type="region of interest" description="Disordered" evidence="3">
    <location>
        <begin position="463"/>
        <end position="507"/>
    </location>
</feature>